<evidence type="ECO:0000313" key="2">
    <source>
        <dbReference type="EMBL" id="MDN0022133.1"/>
    </source>
</evidence>
<dbReference type="Gene3D" id="2.60.40.1930">
    <property type="match status" value="1"/>
</dbReference>
<feature type="signal peptide" evidence="1">
    <location>
        <begin position="1"/>
        <end position="20"/>
    </location>
</feature>
<reference evidence="3" key="1">
    <citation type="submission" date="2023-06" db="EMBL/GenBank/DDBJ databases">
        <authorList>
            <person name="Zeman M."/>
            <person name="Kubasova T."/>
            <person name="Jahodarova E."/>
            <person name="Nykrynova M."/>
            <person name="Rychlik I."/>
        </authorList>
    </citation>
    <scope>NUCLEOTIDE SEQUENCE</scope>
    <source>
        <strain evidence="3">ET15</strain>
        <strain evidence="2">ET37</strain>
    </source>
</reference>
<dbReference type="Proteomes" id="UP001167831">
    <property type="component" value="Unassembled WGS sequence"/>
</dbReference>
<dbReference type="AlphaFoldDB" id="A0AAW7JF41"/>
<name>A0AAW7JF41_9BACT</name>
<evidence type="ECO:0000313" key="5">
    <source>
        <dbReference type="Proteomes" id="UP001168478"/>
    </source>
</evidence>
<dbReference type="Proteomes" id="UP001168478">
    <property type="component" value="Unassembled WGS sequence"/>
</dbReference>
<gene>
    <name evidence="2" type="ORF">QVN81_03715</name>
    <name evidence="3" type="ORF">QVN84_02885</name>
</gene>
<keyword evidence="1" id="KW-0732">Signal</keyword>
<dbReference type="EMBL" id="JAUEIE010000002">
    <property type="protein sequence ID" value="MDN0022133.1"/>
    <property type="molecule type" value="Genomic_DNA"/>
</dbReference>
<keyword evidence="4" id="KW-1185">Reference proteome</keyword>
<comment type="caution">
    <text evidence="3">The sequence shown here is derived from an EMBL/GenBank/DDBJ whole genome shotgun (WGS) entry which is preliminary data.</text>
</comment>
<dbReference type="RefSeq" id="WP_289824776.1">
    <property type="nucleotide sequence ID" value="NZ_JAUEIE010000002.1"/>
</dbReference>
<proteinExistence type="predicted"/>
<evidence type="ECO:0000313" key="3">
    <source>
        <dbReference type="EMBL" id="MDN0024474.1"/>
    </source>
</evidence>
<evidence type="ECO:0000256" key="1">
    <source>
        <dbReference type="SAM" id="SignalP"/>
    </source>
</evidence>
<sequence>MSKRLLTIVIAAVGCLAVFAQTPTVFDNYFAQAQAYARAFPREKVYLHFDNTSYYQGDTIWFKAYVLTAADNMPSKISKPLYVEFVDQLGNVMDRQIVKLENGEGHGQISLANTFFTGYYEVRAYTKWMLAFGDDPQYFSRTLPVYRKRINNDEQRRSIATYRMDKSMKQRPVEDLKDLNVRFFPEGGHLVEGIPSVVGFETLSEDSGWVNVNGYLLSESGERILPVSTTHDGMGSFTYTPGEKPASVEISYNGKTRRFKLPKAQPAGYGITVNVREESLDVTVSRSAGMTGGDVALFLFSGLTPRTYVPVDFSGSDVRRIKILTADLPGGVVRLALVNSSGEPLLDRFCYVYPKDTLRLSATADNDLYAPFGKAECRLRLTDAADKPVAGARLSVAVRDALDMDYMQYDNNIFTDLLLTSELKGYIHQPGFYFADRSPARRKMLDNLMLIRGWRRYDVQECFGLKPAEPKYLPEPNLNLYGHIDSWYGKAQADIGITVMAHNDSVTVMGSTRADSLGNFVIPLDDFYGKMEALIQTRRDGKKYNRNALVSLFRNFEPPLRRLDWYELNPEWSQPADTARLDADIDAFEDSLAGDEKILRLGEVVVKAKYRNKRLLQDTEKFERDILGFYNIRQYVDRLRDNGKLVVDDIGYLMHTINDRINREGTLYGVNELRYSANGKEIDQVHLVGCIDMIETAMLYMDHTGMRAFKFSDKDFRVDVDELRDIYTGQVRMDTVSMAGLRKLFVRCAFQMQERWNAGKSYKPTHGIRKTEIQGYSVPAEFYSPQYSEKMLNDGIDDRRRTLYWNPEVVTDENGEAVIECFNSRNTTYMNVSAETVAGGKPASVSFNTYSGR</sequence>
<accession>A0AAW7JF41</accession>
<evidence type="ECO:0000313" key="4">
    <source>
        <dbReference type="Proteomes" id="UP001167831"/>
    </source>
</evidence>
<organism evidence="3 5">
    <name type="scientific">Leyella lascolaii</name>
    <dbReference type="NCBI Taxonomy" id="1776379"/>
    <lineage>
        <taxon>Bacteria</taxon>
        <taxon>Pseudomonadati</taxon>
        <taxon>Bacteroidota</taxon>
        <taxon>Bacteroidia</taxon>
        <taxon>Bacteroidales</taxon>
        <taxon>Prevotellaceae</taxon>
        <taxon>Leyella</taxon>
    </lineage>
</organism>
<dbReference type="PROSITE" id="PS51257">
    <property type="entry name" value="PROKAR_LIPOPROTEIN"/>
    <property type="match status" value="1"/>
</dbReference>
<reference evidence="3" key="2">
    <citation type="submission" date="2023-08" db="EMBL/GenBank/DDBJ databases">
        <title>Identification and characterization of horizontal gene transfer across gut microbiota members of farm animals based on homology search.</title>
        <authorList>
            <person name="Schwarzerova J."/>
            <person name="Nykrynova M."/>
            <person name="Jureckova K."/>
            <person name="Cejkova D."/>
            <person name="Rychlik I."/>
        </authorList>
    </citation>
    <scope>NUCLEOTIDE SEQUENCE</scope>
    <source>
        <strain evidence="3">ET15</strain>
        <strain evidence="2">ET37</strain>
    </source>
</reference>
<evidence type="ECO:0008006" key="6">
    <source>
        <dbReference type="Google" id="ProtNLM"/>
    </source>
</evidence>
<feature type="chain" id="PRO_5043712101" description="Macroglobulin domain-containing protein" evidence="1">
    <location>
        <begin position="21"/>
        <end position="853"/>
    </location>
</feature>
<protein>
    <recommendedName>
        <fullName evidence="6">Macroglobulin domain-containing protein</fullName>
    </recommendedName>
</protein>
<dbReference type="EMBL" id="JAUEIF010000002">
    <property type="protein sequence ID" value="MDN0024474.1"/>
    <property type="molecule type" value="Genomic_DNA"/>
</dbReference>